<protein>
    <submittedName>
        <fullName evidence="3">Uncharacterized protein</fullName>
    </submittedName>
</protein>
<dbReference type="EMBL" id="BRXU01000003">
    <property type="protein sequence ID" value="GLC49789.1"/>
    <property type="molecule type" value="Genomic_DNA"/>
</dbReference>
<sequence length="825" mass="86720">MAHPVTPPPGNWLAESAPPDTCTEPEGWAGLPADLLYRVSALLDSQYDLPCLLATCRSWHCTLKSALVALRIHCLGAPALGTNFSSVRSLDAPLRRRTFFGLTYLAPIGNAEMLSARFPSLVHLNLSGQDFGPHGLSVLRPLAGRLQHLDCSGCEFNRADIAALAHLYQLTSLALNAVRAAPVDQETHPEDLLAKDFVFDVVPRLSQLRHLGLRQGAELFRKPADLAKHYDTVQQVQQQAMQAGEFALQAADLQRLADALSKSRRRFLGLPMRKLVDCLTVLRDLSSLDLSQQYLDTTDLTALASLTRLTALAMTWPFLPAPLPMRSGPWPPKPDSAVVWASLFGGPLGQSLRVLDVDLDNRDEYDRLSLATLRNLRVLRLRNCNTAHLLISLMRPTTGPAAAAALPQPGPAGSHGGGGGRGAGAGGGGGGGGRGGGGGGDAVGLVRLELLKAGKRITPALVAQVCSRLPELRTLNVSDSFKLPARFQLHGDLLIRDLAVLCPWLVQLGLRGVALHGVGFPDGRDLALLPFSGPETTEPRNRTATATAAAPTGSAVGASRSGSAAARAAAAAGAGAGASSSSSMSSSSPSPELVQLPFPRLRSLVVQGGPVVAQGAVVIQGGPVFLKSRFRSLANLRALRHLRIEGMTERDFLATCKMGCYEHLSRLTALTALHIMAPPPPGPPEPLPWQQHQAPAAGRSCRTGPRCSGGWWRRRRRRGRPRRFLAAAAGAAPQLHNAAHDTAGAYPGVHGHPRPGVLLPVSAAPPEGAVAGGLHRLVGGRAGLPAAVVHAAAPEPPHAGLCLAGRGRLAPGVLPARHHPLPGGA</sequence>
<feature type="region of interest" description="Disordered" evidence="2">
    <location>
        <begin position="531"/>
        <end position="556"/>
    </location>
</feature>
<dbReference type="Proteomes" id="UP001165080">
    <property type="component" value="Unassembled WGS sequence"/>
</dbReference>
<proteinExistence type="predicted"/>
<gene>
    <name evidence="3" type="primary">PLEST008912</name>
    <name evidence="3" type="ORF">PLESTB_000308800</name>
</gene>
<keyword evidence="4" id="KW-1185">Reference proteome</keyword>
<reference evidence="3 4" key="1">
    <citation type="journal article" date="2023" name="Commun. Biol.">
        <title>Reorganization of the ancestral sex-determining regions during the evolution of trioecy in Pleodorina starrii.</title>
        <authorList>
            <person name="Takahashi K."/>
            <person name="Suzuki S."/>
            <person name="Kawai-Toyooka H."/>
            <person name="Yamamoto K."/>
            <person name="Hamaji T."/>
            <person name="Ootsuki R."/>
            <person name="Yamaguchi H."/>
            <person name="Kawachi M."/>
            <person name="Higashiyama T."/>
            <person name="Nozaki H."/>
        </authorList>
    </citation>
    <scope>NUCLEOTIDE SEQUENCE [LARGE SCALE GENOMIC DNA]</scope>
    <source>
        <strain evidence="3 4">NIES-4479</strain>
    </source>
</reference>
<dbReference type="PANTHER" id="PTHR12904:SF23">
    <property type="entry name" value="PROTEIN ZER-1 HOMOLOG"/>
    <property type="match status" value="1"/>
</dbReference>
<evidence type="ECO:0000313" key="4">
    <source>
        <dbReference type="Proteomes" id="UP001165080"/>
    </source>
</evidence>
<evidence type="ECO:0000256" key="1">
    <source>
        <dbReference type="ARBA" id="ARBA00004430"/>
    </source>
</evidence>
<dbReference type="Gene3D" id="3.80.10.10">
    <property type="entry name" value="Ribonuclease Inhibitor"/>
    <property type="match status" value="2"/>
</dbReference>
<dbReference type="InterPro" id="IPR051341">
    <property type="entry name" value="Zyg-11_UBL_adapter"/>
</dbReference>
<dbReference type="GO" id="GO:0005930">
    <property type="term" value="C:axoneme"/>
    <property type="evidence" value="ECO:0007669"/>
    <property type="project" value="UniProtKB-SubCell"/>
</dbReference>
<comment type="caution">
    <text evidence="3">The sequence shown here is derived from an EMBL/GenBank/DDBJ whole genome shotgun (WGS) entry which is preliminary data.</text>
</comment>
<organism evidence="3 4">
    <name type="scientific">Pleodorina starrii</name>
    <dbReference type="NCBI Taxonomy" id="330485"/>
    <lineage>
        <taxon>Eukaryota</taxon>
        <taxon>Viridiplantae</taxon>
        <taxon>Chlorophyta</taxon>
        <taxon>core chlorophytes</taxon>
        <taxon>Chlorophyceae</taxon>
        <taxon>CS clade</taxon>
        <taxon>Chlamydomonadales</taxon>
        <taxon>Volvocaceae</taxon>
        <taxon>Pleodorina</taxon>
    </lineage>
</organism>
<dbReference type="PANTHER" id="PTHR12904">
    <property type="match status" value="1"/>
</dbReference>
<name>A0A9W6BCY3_9CHLO</name>
<evidence type="ECO:0000313" key="3">
    <source>
        <dbReference type="EMBL" id="GLC49789.1"/>
    </source>
</evidence>
<accession>A0A9W6BCY3</accession>
<dbReference type="SUPFAM" id="SSF52047">
    <property type="entry name" value="RNI-like"/>
    <property type="match status" value="1"/>
</dbReference>
<dbReference type="InterPro" id="IPR032675">
    <property type="entry name" value="LRR_dom_sf"/>
</dbReference>
<feature type="region of interest" description="Disordered" evidence="2">
    <location>
        <begin position="687"/>
        <end position="709"/>
    </location>
</feature>
<feature type="region of interest" description="Disordered" evidence="2">
    <location>
        <begin position="402"/>
        <end position="436"/>
    </location>
</feature>
<dbReference type="AlphaFoldDB" id="A0A9W6BCY3"/>
<feature type="compositionally biased region" description="Low complexity" evidence="2">
    <location>
        <begin position="542"/>
        <end position="556"/>
    </location>
</feature>
<comment type="subcellular location">
    <subcellularLocation>
        <location evidence="1">Cytoplasm</location>
        <location evidence="1">Cytoskeleton</location>
        <location evidence="1">Cilium axoneme</location>
    </subcellularLocation>
</comment>
<evidence type="ECO:0000256" key="2">
    <source>
        <dbReference type="SAM" id="MobiDB-lite"/>
    </source>
</evidence>
<feature type="compositionally biased region" description="Gly residues" evidence="2">
    <location>
        <begin position="413"/>
        <end position="436"/>
    </location>
</feature>